<accession>A9BDU9</accession>
<dbReference type="NCBIfam" id="TIGR00476">
    <property type="entry name" value="selD"/>
    <property type="match status" value="1"/>
</dbReference>
<dbReference type="GO" id="GO:0005737">
    <property type="term" value="C:cytoplasm"/>
    <property type="evidence" value="ECO:0007669"/>
    <property type="project" value="TreeGrafter"/>
</dbReference>
<dbReference type="eggNOG" id="COG0709">
    <property type="taxonomic scope" value="Bacteria"/>
</dbReference>
<feature type="domain" description="PurM-like N-terminal" evidence="3">
    <location>
        <begin position="396"/>
        <end position="495"/>
    </location>
</feature>
<dbReference type="InterPro" id="IPR030805">
    <property type="entry name" value="Oxidorec-SedlD_fusion"/>
</dbReference>
<gene>
    <name evidence="5" type="ordered locus">P9211_03281</name>
</gene>
<evidence type="ECO:0000256" key="1">
    <source>
        <dbReference type="ARBA" id="ARBA00022741"/>
    </source>
</evidence>
<dbReference type="SUPFAM" id="SSF56042">
    <property type="entry name" value="PurM C-terminal domain-like"/>
    <property type="match status" value="1"/>
</dbReference>
<protein>
    <submittedName>
        <fullName evidence="5">Selenide,water dikinase</fullName>
        <ecNumber evidence="5">2.7.9.3</ecNumber>
    </submittedName>
</protein>
<dbReference type="GO" id="GO:0005524">
    <property type="term" value="F:ATP binding"/>
    <property type="evidence" value="ECO:0007669"/>
    <property type="project" value="UniProtKB-KW"/>
</dbReference>
<dbReference type="InterPro" id="IPR023753">
    <property type="entry name" value="FAD/NAD-binding_dom"/>
</dbReference>
<dbReference type="HOGENOM" id="CLU_019558_0_0_3"/>
<evidence type="ECO:0000259" key="4">
    <source>
        <dbReference type="Pfam" id="PF07992"/>
    </source>
</evidence>
<dbReference type="STRING" id="93059.P9211_03281"/>
<keyword evidence="2" id="KW-0067">ATP-binding</keyword>
<dbReference type="Gene3D" id="3.90.650.10">
    <property type="entry name" value="PurM-like C-terminal domain"/>
    <property type="match status" value="1"/>
</dbReference>
<reference evidence="5 6" key="1">
    <citation type="journal article" date="2007" name="PLoS Genet.">
        <title>Patterns and implications of gene gain and loss in the evolution of Prochlorococcus.</title>
        <authorList>
            <person name="Kettler G.C."/>
            <person name="Martiny A.C."/>
            <person name="Huang K."/>
            <person name="Zucker J."/>
            <person name="Coleman M.L."/>
            <person name="Rodrigue S."/>
            <person name="Chen F."/>
            <person name="Lapidus A."/>
            <person name="Ferriera S."/>
            <person name="Johnson J."/>
            <person name="Steglich C."/>
            <person name="Church G.M."/>
            <person name="Richardson P."/>
            <person name="Chisholm S.W."/>
        </authorList>
    </citation>
    <scope>NUCLEOTIDE SEQUENCE [LARGE SCALE GENOMIC DNA]</scope>
    <source>
        <strain evidence="6">MIT 9211</strain>
    </source>
</reference>
<dbReference type="NCBIfam" id="TIGR04369">
    <property type="entry name" value="fusion_not_SelD"/>
    <property type="match status" value="1"/>
</dbReference>
<dbReference type="SUPFAM" id="SSF51905">
    <property type="entry name" value="FAD/NAD(P)-binding domain"/>
    <property type="match status" value="1"/>
</dbReference>
<dbReference type="RefSeq" id="WP_012194883.1">
    <property type="nucleotide sequence ID" value="NC_009976.1"/>
</dbReference>
<evidence type="ECO:0000313" key="6">
    <source>
        <dbReference type="Proteomes" id="UP000000788"/>
    </source>
</evidence>
<dbReference type="Gene3D" id="3.30.1330.10">
    <property type="entry name" value="PurM-like, N-terminal domain"/>
    <property type="match status" value="1"/>
</dbReference>
<dbReference type="GO" id="GO:0016260">
    <property type="term" value="P:selenocysteine biosynthetic process"/>
    <property type="evidence" value="ECO:0007669"/>
    <property type="project" value="TreeGrafter"/>
</dbReference>
<keyword evidence="6" id="KW-1185">Reference proteome</keyword>
<evidence type="ECO:0000313" key="5">
    <source>
        <dbReference type="EMBL" id="ABX08259.1"/>
    </source>
</evidence>
<dbReference type="eggNOG" id="COG1252">
    <property type="taxonomic scope" value="Bacteria"/>
</dbReference>
<dbReference type="InterPro" id="IPR036676">
    <property type="entry name" value="PurM-like_C_sf"/>
</dbReference>
<organism evidence="5 6">
    <name type="scientific">Prochlorococcus marinus (strain MIT 9211)</name>
    <dbReference type="NCBI Taxonomy" id="93059"/>
    <lineage>
        <taxon>Bacteria</taxon>
        <taxon>Bacillati</taxon>
        <taxon>Cyanobacteriota</taxon>
        <taxon>Cyanophyceae</taxon>
        <taxon>Synechococcales</taxon>
        <taxon>Prochlorococcaceae</taxon>
        <taxon>Prochlorococcus</taxon>
    </lineage>
</organism>
<dbReference type="Pfam" id="PF07992">
    <property type="entry name" value="Pyr_redox_2"/>
    <property type="match status" value="1"/>
</dbReference>
<keyword evidence="5" id="KW-0808">Transferase</keyword>
<dbReference type="InterPro" id="IPR036188">
    <property type="entry name" value="FAD/NAD-bd_sf"/>
</dbReference>
<dbReference type="GO" id="GO:0016491">
    <property type="term" value="F:oxidoreductase activity"/>
    <property type="evidence" value="ECO:0007669"/>
    <property type="project" value="InterPro"/>
</dbReference>
<feature type="domain" description="FAD/NAD(P)-binding" evidence="4">
    <location>
        <begin position="212"/>
        <end position="276"/>
    </location>
</feature>
<sequence length="727" mass="80230">MLADHFLLAGGGHTHALILRRWAMHPHLRPKGLITLINRSSRNIYSSMFPGIISRQYKFDDAVIDLASLANRSGVSFVIGEIIGLDPERKKLFLENRPPIGFSLLSLDVGSETFADFKNFAHIEEKLVAEIKPFRSSYEWIEQFDDDPILDSQPLTVIGSGHSAFEIVLALRKRWPRRPLRLQAYESKINKKFRKGLLAADIDLRTNQEFVRGPVLLCTGNKPQSWIQKSGLQVNHQGRVLTEDTLQAINKPHIFAVGDCGVIANRQRPASGVWAVRAAKPLALNIERLAKGLKPFSWHPQKIVLQLIGGHFKSSMPSGWALWGPFSIGPSSLIWKWKESIDRHFINIFDTSKDMKKVKAESNLLCRGCAAKVSEGTLKEALKEVDLQKLGDYPEDASMVSSSKGTGTLMQSVDGFPALISDPWLNARLTALHACSDIWASGASVISAQAVITLPVLNSYLQKELLVQSIAGIKSVLEPQGAKLIGGHTFESRNEPIEQITLGIEISLSINGILKPGQLPLNKRGLKPKDELLISRGLGSGVIFAGTMHGATSSEVLETTLDTLSQSQHFLLEDIKKPINQNLDSFVINACTDITGYGLLGHLGEMLKSSNHFRELRGESGLRIKLYPDSIPILKGAKKLLRSGFSSTFAQSNRSFFSLLNSFKNAPPLIDLDLGDIQHESIEHQVIKELIVDPQTCGPLLVSCPQNVSQILLNKGPWVRIGLVDEI</sequence>
<dbReference type="CDD" id="cd02195">
    <property type="entry name" value="SelD"/>
    <property type="match status" value="1"/>
</dbReference>
<dbReference type="InterPro" id="IPR004536">
    <property type="entry name" value="SPS/SelD"/>
</dbReference>
<dbReference type="Pfam" id="PF00586">
    <property type="entry name" value="AIRS"/>
    <property type="match status" value="1"/>
</dbReference>
<dbReference type="Proteomes" id="UP000000788">
    <property type="component" value="Chromosome"/>
</dbReference>
<dbReference type="SUPFAM" id="SSF55326">
    <property type="entry name" value="PurM N-terminal domain-like"/>
    <property type="match status" value="1"/>
</dbReference>
<proteinExistence type="predicted"/>
<dbReference type="PANTHER" id="PTHR10256">
    <property type="entry name" value="SELENIDE, WATER DIKINASE"/>
    <property type="match status" value="1"/>
</dbReference>
<dbReference type="Gene3D" id="3.50.50.100">
    <property type="match status" value="1"/>
</dbReference>
<keyword evidence="1" id="KW-0547">Nucleotide-binding</keyword>
<dbReference type="KEGG" id="pmj:P9211_03281"/>
<dbReference type="OrthoDB" id="9772934at2"/>
<dbReference type="EMBL" id="CP000878">
    <property type="protein sequence ID" value="ABX08259.1"/>
    <property type="molecule type" value="Genomic_DNA"/>
</dbReference>
<dbReference type="PANTHER" id="PTHR10256:SF0">
    <property type="entry name" value="INACTIVE SELENIDE, WATER DIKINASE-LIKE PROTEIN-RELATED"/>
    <property type="match status" value="1"/>
</dbReference>
<dbReference type="InterPro" id="IPR036921">
    <property type="entry name" value="PurM-like_N_sf"/>
</dbReference>
<evidence type="ECO:0000256" key="2">
    <source>
        <dbReference type="ARBA" id="ARBA00022840"/>
    </source>
</evidence>
<dbReference type="GO" id="GO:0004756">
    <property type="term" value="F:selenide, water dikinase activity"/>
    <property type="evidence" value="ECO:0007669"/>
    <property type="project" value="UniProtKB-EC"/>
</dbReference>
<keyword evidence="5" id="KW-0418">Kinase</keyword>
<dbReference type="AlphaFoldDB" id="A9BDU9"/>
<dbReference type="InterPro" id="IPR016188">
    <property type="entry name" value="PurM-like_N"/>
</dbReference>
<name>A9BDU9_PROM4</name>
<dbReference type="EC" id="2.7.9.3" evidence="5"/>
<evidence type="ECO:0000259" key="3">
    <source>
        <dbReference type="Pfam" id="PF00586"/>
    </source>
</evidence>